<organism evidence="1 2">
    <name type="scientific">Alkaliphilus peptidifermentans DSM 18978</name>
    <dbReference type="NCBI Taxonomy" id="1120976"/>
    <lineage>
        <taxon>Bacteria</taxon>
        <taxon>Bacillati</taxon>
        <taxon>Bacillota</taxon>
        <taxon>Clostridia</taxon>
        <taxon>Peptostreptococcales</taxon>
        <taxon>Natronincolaceae</taxon>
        <taxon>Alkaliphilus</taxon>
    </lineage>
</organism>
<dbReference type="RefSeq" id="WP_091541009.1">
    <property type="nucleotide sequence ID" value="NZ_FMUS01000005.1"/>
</dbReference>
<protein>
    <submittedName>
        <fullName evidence="1">Uncharacterized protein</fullName>
    </submittedName>
</protein>
<dbReference type="OrthoDB" id="9842263at2"/>
<evidence type="ECO:0000313" key="2">
    <source>
        <dbReference type="Proteomes" id="UP000198636"/>
    </source>
</evidence>
<dbReference type="AlphaFoldDB" id="A0A1G5EHQ4"/>
<gene>
    <name evidence="1" type="ORF">SAMN03080606_01150</name>
</gene>
<keyword evidence="2" id="KW-1185">Reference proteome</keyword>
<reference evidence="1 2" key="1">
    <citation type="submission" date="2016-10" db="EMBL/GenBank/DDBJ databases">
        <authorList>
            <person name="de Groot N.N."/>
        </authorList>
    </citation>
    <scope>NUCLEOTIDE SEQUENCE [LARGE SCALE GENOMIC DNA]</scope>
    <source>
        <strain evidence="1 2">DSM 18978</strain>
    </source>
</reference>
<proteinExistence type="predicted"/>
<evidence type="ECO:0000313" key="1">
    <source>
        <dbReference type="EMBL" id="SCY25988.1"/>
    </source>
</evidence>
<sequence>MEVITAKYELIIYDGGERIEFKRIDNSQEVIDYSKCSSRISQILEIVTEMRKQLSNRTNVSDIEIYTSAINEVARNLKVTNTTISDKVTRQLDLTADQARSLIFDYLRNGSPDLKNLLLKKVGKNTKISDISVIEKILK</sequence>
<dbReference type="Proteomes" id="UP000198636">
    <property type="component" value="Unassembled WGS sequence"/>
</dbReference>
<dbReference type="EMBL" id="FMUS01000005">
    <property type="protein sequence ID" value="SCY25988.1"/>
    <property type="molecule type" value="Genomic_DNA"/>
</dbReference>
<name>A0A1G5EHQ4_9FIRM</name>
<accession>A0A1G5EHQ4</accession>